<accession>A6IR25</accession>
<dbReference type="AlphaFoldDB" id="A6IR25"/>
<sequence>MFNVFIHSGRASENHKITLLAISRTKIKDTGCTNDNCVKCDKPQEELGGPGGFAYCEHDNQHSVCPSHDWACHVTQLLFFFFPRMKDVDTQMKKTTVAISSNIRNEE</sequence>
<evidence type="ECO:0000313" key="1">
    <source>
        <dbReference type="EMBL" id="EDM11178.1"/>
    </source>
</evidence>
<proteinExistence type="predicted"/>
<gene>
    <name evidence="1" type="primary">Zbtb20_predicted</name>
    <name evidence="1" type="ORF">rCG_52594</name>
</gene>
<evidence type="ECO:0000313" key="2">
    <source>
        <dbReference type="Proteomes" id="UP000234681"/>
    </source>
</evidence>
<dbReference type="EMBL" id="CH473967">
    <property type="protein sequence ID" value="EDM11178.1"/>
    <property type="molecule type" value="Genomic_DNA"/>
</dbReference>
<name>A6IR25_RAT</name>
<organism evidence="1 2">
    <name type="scientific">Rattus norvegicus</name>
    <name type="common">Rat</name>
    <dbReference type="NCBI Taxonomy" id="10116"/>
    <lineage>
        <taxon>Eukaryota</taxon>
        <taxon>Metazoa</taxon>
        <taxon>Chordata</taxon>
        <taxon>Craniata</taxon>
        <taxon>Vertebrata</taxon>
        <taxon>Euteleostomi</taxon>
        <taxon>Mammalia</taxon>
        <taxon>Eutheria</taxon>
        <taxon>Euarchontoglires</taxon>
        <taxon>Glires</taxon>
        <taxon>Rodentia</taxon>
        <taxon>Myomorpha</taxon>
        <taxon>Muroidea</taxon>
        <taxon>Muridae</taxon>
        <taxon>Murinae</taxon>
        <taxon>Rattus</taxon>
    </lineage>
</organism>
<reference evidence="2" key="1">
    <citation type="submission" date="2005-09" db="EMBL/GenBank/DDBJ databases">
        <authorList>
            <person name="Mural R.J."/>
            <person name="Li P.W."/>
            <person name="Adams M.D."/>
            <person name="Amanatides P.G."/>
            <person name="Baden-Tillson H."/>
            <person name="Barnstead M."/>
            <person name="Chin S.H."/>
            <person name="Dew I."/>
            <person name="Evans C.A."/>
            <person name="Ferriera S."/>
            <person name="Flanigan M."/>
            <person name="Fosler C."/>
            <person name="Glodek A."/>
            <person name="Gu Z."/>
            <person name="Holt R.A."/>
            <person name="Jennings D."/>
            <person name="Kraft C.L."/>
            <person name="Lu F."/>
            <person name="Nguyen T."/>
            <person name="Nusskern D.R."/>
            <person name="Pfannkoch C.M."/>
            <person name="Sitter C."/>
            <person name="Sutton G.G."/>
            <person name="Venter J.C."/>
            <person name="Wang Z."/>
            <person name="Woodage T."/>
            <person name="Zheng X.H."/>
            <person name="Zhong F."/>
        </authorList>
    </citation>
    <scope>NUCLEOTIDE SEQUENCE [LARGE SCALE GENOMIC DNA]</scope>
    <source>
        <strain>BN</strain>
        <strain evidence="2">Sprague-Dawley</strain>
    </source>
</reference>
<protein>
    <submittedName>
        <fullName evidence="1">Zinc finger and BTB domain containing 20 (Predicted), isoform CRA_a</fullName>
    </submittedName>
</protein>
<dbReference type="Proteomes" id="UP000234681">
    <property type="component" value="Chromosome 11"/>
</dbReference>